<evidence type="ECO:0000313" key="2">
    <source>
        <dbReference type="EMBL" id="GAA1213610.1"/>
    </source>
</evidence>
<accession>A0ABN1VJ28</accession>
<protein>
    <recommendedName>
        <fullName evidence="4">DUF4878 domain-containing protein</fullName>
    </recommendedName>
</protein>
<keyword evidence="1" id="KW-1133">Transmembrane helix</keyword>
<feature type="transmembrane region" description="Helical" evidence="1">
    <location>
        <begin position="115"/>
        <end position="134"/>
    </location>
</feature>
<evidence type="ECO:0008006" key="4">
    <source>
        <dbReference type="Google" id="ProtNLM"/>
    </source>
</evidence>
<gene>
    <name evidence="2" type="ORF">GCM10009655_11070</name>
</gene>
<keyword evidence="1" id="KW-0812">Transmembrane</keyword>
<dbReference type="Proteomes" id="UP001500943">
    <property type="component" value="Unassembled WGS sequence"/>
</dbReference>
<keyword evidence="1" id="KW-0472">Membrane</keyword>
<dbReference type="EMBL" id="BAAAKW010000020">
    <property type="protein sequence ID" value="GAA1213610.1"/>
    <property type="molecule type" value="Genomic_DNA"/>
</dbReference>
<organism evidence="2 3">
    <name type="scientific">Rhodoglobus aureus</name>
    <dbReference type="NCBI Taxonomy" id="191497"/>
    <lineage>
        <taxon>Bacteria</taxon>
        <taxon>Bacillati</taxon>
        <taxon>Actinomycetota</taxon>
        <taxon>Actinomycetes</taxon>
        <taxon>Micrococcales</taxon>
        <taxon>Microbacteriaceae</taxon>
        <taxon>Rhodoglobus</taxon>
    </lineage>
</organism>
<comment type="caution">
    <text evidence="2">The sequence shown here is derived from an EMBL/GenBank/DDBJ whole genome shotgun (WGS) entry which is preliminary data.</text>
</comment>
<evidence type="ECO:0000256" key="1">
    <source>
        <dbReference type="SAM" id="Phobius"/>
    </source>
</evidence>
<evidence type="ECO:0000313" key="3">
    <source>
        <dbReference type="Proteomes" id="UP001500943"/>
    </source>
</evidence>
<keyword evidence="3" id="KW-1185">Reference proteome</keyword>
<name>A0ABN1VJ28_9MICO</name>
<sequence>MCELSEWLSDDANTGSPDWGQQLEQKLFCIGAPEPLRLASDASDAATTVSSSVRLVAAADPARAVPALSEASSLLALPPWLDGHIAEGVQQVQHRCASALSALAAWCRPVRVRTWVLAAIGLICVLAAGVLFAVEAVDAEDVSEQANEASGFGETLVLETPIATDVVDELPVDAAHALPLLLKTRSECLRDLSVVCLESVSPRGTPAYTNDVALVEAVLDGGELPTAALLDADTRVETQQLGDSVLFEFVGGDTSQSASVLLVKGEAGWRIRSYTLPE</sequence>
<reference evidence="2 3" key="1">
    <citation type="journal article" date="2019" name="Int. J. Syst. Evol. Microbiol.">
        <title>The Global Catalogue of Microorganisms (GCM) 10K type strain sequencing project: providing services to taxonomists for standard genome sequencing and annotation.</title>
        <authorList>
            <consortium name="The Broad Institute Genomics Platform"/>
            <consortium name="The Broad Institute Genome Sequencing Center for Infectious Disease"/>
            <person name="Wu L."/>
            <person name="Ma J."/>
        </authorList>
    </citation>
    <scope>NUCLEOTIDE SEQUENCE [LARGE SCALE GENOMIC DNA]</scope>
    <source>
        <strain evidence="2 3">JCM 12762</strain>
    </source>
</reference>
<proteinExistence type="predicted"/>